<dbReference type="GO" id="GO:0033600">
    <property type="term" value="P:negative regulation of mammary gland epithelial cell proliferation"/>
    <property type="evidence" value="ECO:0007669"/>
    <property type="project" value="Ensembl"/>
</dbReference>
<evidence type="ECO:0000256" key="2">
    <source>
        <dbReference type="ARBA" id="ARBA00023043"/>
    </source>
</evidence>
<dbReference type="Gene3D" id="1.25.40.20">
    <property type="entry name" value="Ankyrin repeat-containing domain"/>
    <property type="match status" value="1"/>
</dbReference>
<sequence>APPAAGTSSMEPSADWLTRAAAQGRAREVRALLLAGASPNAPNAFGRTPIQVMMMGSAQVAELLLLHGAEPNCADPATLTRPVHDAAREGFLDTLAALHRAGARLDVRDAWGRLPVDLAAERGHGEVVQYLREL</sequence>
<dbReference type="InterPro" id="IPR002110">
    <property type="entry name" value="Ankyrin_rpt"/>
</dbReference>
<dbReference type="AlphaFoldDB" id="A0A8C5L0I1"/>
<dbReference type="GO" id="GO:0005737">
    <property type="term" value="C:cytoplasm"/>
    <property type="evidence" value="ECO:0007669"/>
    <property type="project" value="Ensembl"/>
</dbReference>
<evidence type="ECO:0000313" key="5">
    <source>
        <dbReference type="Ensembl" id="ENSJJAP00000015013.1"/>
    </source>
</evidence>
<dbReference type="GO" id="GO:0043616">
    <property type="term" value="P:keratinocyte proliferation"/>
    <property type="evidence" value="ECO:0007669"/>
    <property type="project" value="Ensembl"/>
</dbReference>
<reference evidence="5" key="1">
    <citation type="submission" date="2025-08" db="UniProtKB">
        <authorList>
            <consortium name="Ensembl"/>
        </authorList>
    </citation>
    <scope>IDENTIFICATION</scope>
</reference>
<dbReference type="GO" id="GO:0035019">
    <property type="term" value="P:somatic stem cell population maintenance"/>
    <property type="evidence" value="ECO:0007669"/>
    <property type="project" value="Ensembl"/>
</dbReference>
<reference evidence="5" key="2">
    <citation type="submission" date="2025-09" db="UniProtKB">
        <authorList>
            <consortium name="Ensembl"/>
        </authorList>
    </citation>
    <scope>IDENTIFICATION</scope>
</reference>
<name>A0A8C5L0I1_JACJA</name>
<dbReference type="GO" id="GO:0009303">
    <property type="term" value="P:rRNA transcription"/>
    <property type="evidence" value="ECO:0007669"/>
    <property type="project" value="Ensembl"/>
</dbReference>
<dbReference type="InterPro" id="IPR050776">
    <property type="entry name" value="Ank_Repeat/CDKN_Inhibitor"/>
</dbReference>
<dbReference type="PANTHER" id="PTHR24201:SF4">
    <property type="entry name" value="CYCLIN-DEPENDENT KINASE INHIBITOR 2A"/>
    <property type="match status" value="1"/>
</dbReference>
<dbReference type="GO" id="GO:0060057">
    <property type="term" value="P:apoptotic process involved in mammary gland involution"/>
    <property type="evidence" value="ECO:0007669"/>
    <property type="project" value="Ensembl"/>
</dbReference>
<dbReference type="Pfam" id="PF12796">
    <property type="entry name" value="Ank_2"/>
    <property type="match status" value="1"/>
</dbReference>
<dbReference type="GO" id="GO:0051059">
    <property type="term" value="F:NF-kappaB binding"/>
    <property type="evidence" value="ECO:0007669"/>
    <property type="project" value="Ensembl"/>
</dbReference>
<keyword evidence="6" id="KW-1185">Reference proteome</keyword>
<dbReference type="GO" id="GO:0042593">
    <property type="term" value="P:glucose homeostasis"/>
    <property type="evidence" value="ECO:0007669"/>
    <property type="project" value="Ensembl"/>
</dbReference>
<dbReference type="Proteomes" id="UP000694385">
    <property type="component" value="Unassembled WGS sequence"/>
</dbReference>
<dbReference type="SUPFAM" id="SSF48403">
    <property type="entry name" value="Ankyrin repeat"/>
    <property type="match status" value="1"/>
</dbReference>
<evidence type="ECO:0000256" key="1">
    <source>
        <dbReference type="ARBA" id="ARBA00022737"/>
    </source>
</evidence>
<dbReference type="OMA" id="PNRYGRS"/>
<dbReference type="GO" id="GO:2000045">
    <property type="term" value="P:regulation of G1/S transition of mitotic cell cycle"/>
    <property type="evidence" value="ECO:0007669"/>
    <property type="project" value="Ensembl"/>
</dbReference>
<dbReference type="GO" id="GO:0090402">
    <property type="term" value="P:oncogene-induced cell senescence"/>
    <property type="evidence" value="ECO:0007669"/>
    <property type="project" value="Ensembl"/>
</dbReference>
<proteinExistence type="inferred from homology"/>
<dbReference type="PANTHER" id="PTHR24201">
    <property type="entry name" value="ANK_REP_REGION DOMAIN-CONTAINING PROTEIN"/>
    <property type="match status" value="1"/>
</dbReference>
<dbReference type="GO" id="GO:0060058">
    <property type="term" value="P:positive regulation of apoptotic process involved in mammary gland involution"/>
    <property type="evidence" value="ECO:0007669"/>
    <property type="project" value="Ensembl"/>
</dbReference>
<evidence type="ECO:0000313" key="6">
    <source>
        <dbReference type="Proteomes" id="UP000694385"/>
    </source>
</evidence>
<dbReference type="GO" id="GO:0090399">
    <property type="term" value="P:replicative senescence"/>
    <property type="evidence" value="ECO:0007669"/>
    <property type="project" value="Ensembl"/>
</dbReference>
<dbReference type="GO" id="GO:0035985">
    <property type="term" value="C:senescence-associated heterochromatin focus"/>
    <property type="evidence" value="ECO:0007669"/>
    <property type="project" value="Ensembl"/>
</dbReference>
<dbReference type="Ensembl" id="ENSJJAT00000021517.1">
    <property type="protein sequence ID" value="ENSJJAP00000015013.1"/>
    <property type="gene ID" value="ENSJJAG00000017320.1"/>
</dbReference>
<dbReference type="GO" id="GO:0030216">
    <property type="term" value="P:keratinocyte differentiation"/>
    <property type="evidence" value="ECO:0007669"/>
    <property type="project" value="Ensembl"/>
</dbReference>
<dbReference type="GO" id="GO:2000111">
    <property type="term" value="P:positive regulation of macrophage apoptotic process"/>
    <property type="evidence" value="ECO:0007669"/>
    <property type="project" value="Ensembl"/>
</dbReference>
<dbReference type="GO" id="GO:0046822">
    <property type="term" value="P:regulation of nucleocytoplasmic transport"/>
    <property type="evidence" value="ECO:0007669"/>
    <property type="project" value="Ensembl"/>
</dbReference>
<dbReference type="GO" id="GO:0005730">
    <property type="term" value="C:nucleolus"/>
    <property type="evidence" value="ECO:0007669"/>
    <property type="project" value="Ensembl"/>
</dbReference>
<dbReference type="GeneTree" id="ENSGT00940000163078"/>
<dbReference type="GO" id="GO:0030308">
    <property type="term" value="P:negative regulation of cell growth"/>
    <property type="evidence" value="ECO:0007669"/>
    <property type="project" value="Ensembl"/>
</dbReference>
<dbReference type="GO" id="GO:0045786">
    <property type="term" value="P:negative regulation of cell cycle"/>
    <property type="evidence" value="ECO:0007669"/>
    <property type="project" value="Ensembl"/>
</dbReference>
<protein>
    <submittedName>
        <fullName evidence="5">Cyclin dependent kinase inhibitor 2A</fullName>
    </submittedName>
</protein>
<accession>A0A8C5L0I1</accession>
<dbReference type="FunFam" id="1.25.40.20:FF:000107">
    <property type="entry name" value="cyclin-dependent kinase 4 inhibitor B"/>
    <property type="match status" value="1"/>
</dbReference>
<dbReference type="GO" id="GO:2000059">
    <property type="term" value="P:negative regulation of ubiquitin-dependent protein catabolic process"/>
    <property type="evidence" value="ECO:0007669"/>
    <property type="project" value="Ensembl"/>
</dbReference>
<dbReference type="GO" id="GO:0000122">
    <property type="term" value="P:negative regulation of transcription by RNA polymerase II"/>
    <property type="evidence" value="ECO:0007669"/>
    <property type="project" value="Ensembl"/>
</dbReference>
<dbReference type="InterPro" id="IPR036770">
    <property type="entry name" value="Ankyrin_rpt-contain_sf"/>
</dbReference>
<dbReference type="GO" id="GO:0033598">
    <property type="term" value="P:mammary gland epithelial cell proliferation"/>
    <property type="evidence" value="ECO:0007669"/>
    <property type="project" value="Ensembl"/>
</dbReference>
<dbReference type="GO" id="GO:0019901">
    <property type="term" value="F:protein kinase binding"/>
    <property type="evidence" value="ECO:0007669"/>
    <property type="project" value="Ensembl"/>
</dbReference>
<dbReference type="GO" id="GO:0007265">
    <property type="term" value="P:Ras protein signal transduction"/>
    <property type="evidence" value="ECO:0007669"/>
    <property type="project" value="Ensembl"/>
</dbReference>
<evidence type="ECO:0000256" key="4">
    <source>
        <dbReference type="ARBA" id="ARBA00038438"/>
    </source>
</evidence>
<comment type="similarity">
    <text evidence="4">Belongs to the CDKN2 cyclin-dependent kinase inhibitor family.</text>
</comment>
<dbReference type="GO" id="GO:0004861">
    <property type="term" value="F:cyclin-dependent protein serine/threonine kinase inhibitor activity"/>
    <property type="evidence" value="ECO:0007669"/>
    <property type="project" value="Ensembl"/>
</dbReference>
<keyword evidence="1" id="KW-0677">Repeat</keyword>
<organism evidence="5 6">
    <name type="scientific">Jaculus jaculus</name>
    <name type="common">Lesser Egyptian jerboa</name>
    <dbReference type="NCBI Taxonomy" id="51337"/>
    <lineage>
        <taxon>Eukaryota</taxon>
        <taxon>Metazoa</taxon>
        <taxon>Chordata</taxon>
        <taxon>Craniata</taxon>
        <taxon>Vertebrata</taxon>
        <taxon>Euteleostomi</taxon>
        <taxon>Mammalia</taxon>
        <taxon>Eutheria</taxon>
        <taxon>Euarchontoglires</taxon>
        <taxon>Glires</taxon>
        <taxon>Rodentia</taxon>
        <taxon>Myomorpha</taxon>
        <taxon>Dipodoidea</taxon>
        <taxon>Dipodidae</taxon>
        <taxon>Dipodinae</taxon>
        <taxon>Jaculus</taxon>
    </lineage>
</organism>
<dbReference type="GO" id="GO:0034393">
    <property type="term" value="P:positive regulation of smooth muscle cell apoptotic process"/>
    <property type="evidence" value="ECO:0007669"/>
    <property type="project" value="Ensembl"/>
</dbReference>
<keyword evidence="3" id="KW-0131">Cell cycle</keyword>
<dbReference type="GO" id="GO:0070301">
    <property type="term" value="P:cellular response to hydrogen peroxide"/>
    <property type="evidence" value="ECO:0007669"/>
    <property type="project" value="Ensembl"/>
</dbReference>
<keyword evidence="2" id="KW-0040">ANK repeat</keyword>
<dbReference type="GO" id="GO:0001953">
    <property type="term" value="P:negative regulation of cell-matrix adhesion"/>
    <property type="evidence" value="ECO:0007669"/>
    <property type="project" value="Ensembl"/>
</dbReference>
<evidence type="ECO:0000256" key="3">
    <source>
        <dbReference type="ARBA" id="ARBA00023306"/>
    </source>
</evidence>